<feature type="region of interest" description="Disordered" evidence="1">
    <location>
        <begin position="246"/>
        <end position="271"/>
    </location>
</feature>
<dbReference type="OMA" id="GGESLWC"/>
<feature type="region of interest" description="Disordered" evidence="1">
    <location>
        <begin position="42"/>
        <end position="91"/>
    </location>
</feature>
<protein>
    <submittedName>
        <fullName evidence="2">Uncharacterized protein</fullName>
    </submittedName>
</protein>
<keyword evidence="3" id="KW-1185">Reference proteome</keyword>
<feature type="compositionally biased region" description="Polar residues" evidence="1">
    <location>
        <begin position="42"/>
        <end position="71"/>
    </location>
</feature>
<comment type="caution">
    <text evidence="2">The sequence shown here is derived from an EMBL/GenBank/DDBJ whole genome shotgun (WGS) entry which is preliminary data.</text>
</comment>
<gene>
    <name evidence="2" type="ORF">GL50803_008651</name>
</gene>
<proteinExistence type="predicted"/>
<evidence type="ECO:0000313" key="2">
    <source>
        <dbReference type="EMBL" id="KAE8304779.1"/>
    </source>
</evidence>
<sequence>MERSRASATQAAPSVLSTADRARELWRMRMAPDSNLVISVTPQTLQSQRRGSSAGTCTQRSQQRSGSSHKVCNTVGHKRQQKASQSRPKANAAVLNGKEEYYGGESLWCEDIQEEISTVSYRATRMTESVKRLFVEISANARPLQRGETRALIYLAKERYEKEMENDYCLPRKTNAANKPYTSVSAPKSSYDCPDEHVPNYIENDDVHSDTVNLECTLSQTSSVKGRSTSKQAVLRNKLELFPHSRAGSRASQANIEQAVSSSADQGVSTDSLNQDARSFTYDRFAACAESSFSLNLTFKKAFLYAKYHLSQWIKHSRE</sequence>
<accession>D3KIA5</accession>
<dbReference type="VEuPathDB" id="GiardiaDB:GL50803_8651"/>
<dbReference type="HOGENOM" id="CLU_872746_0_0_1"/>
<feature type="compositionally biased region" description="Polar residues" evidence="1">
    <location>
        <begin position="250"/>
        <end position="271"/>
    </location>
</feature>
<name>D3KIA5_GIAIC</name>
<dbReference type="AlphaFoldDB" id="D3KIA5"/>
<dbReference type="Proteomes" id="UP000001548">
    <property type="component" value="Unassembled WGS sequence"/>
</dbReference>
<evidence type="ECO:0000313" key="3">
    <source>
        <dbReference type="Proteomes" id="UP000001548"/>
    </source>
</evidence>
<organism evidence="2 3">
    <name type="scientific">Giardia intestinalis (strain ATCC 50803 / WB clone C6)</name>
    <name type="common">Giardia lamblia</name>
    <dbReference type="NCBI Taxonomy" id="184922"/>
    <lineage>
        <taxon>Eukaryota</taxon>
        <taxon>Metamonada</taxon>
        <taxon>Diplomonadida</taxon>
        <taxon>Hexamitidae</taxon>
        <taxon>Giardiinae</taxon>
        <taxon>Giardia</taxon>
    </lineage>
</organism>
<evidence type="ECO:0000256" key="1">
    <source>
        <dbReference type="SAM" id="MobiDB-lite"/>
    </source>
</evidence>
<dbReference type="EMBL" id="AACB03000001">
    <property type="protein sequence ID" value="KAE8304779.1"/>
    <property type="molecule type" value="Genomic_DNA"/>
</dbReference>
<reference evidence="2 3" key="1">
    <citation type="journal article" date="2007" name="Science">
        <title>Genomic minimalism in the early diverging intestinal parasite Giardia lamblia.</title>
        <authorList>
            <person name="Morrison H.G."/>
            <person name="McArthur A.G."/>
            <person name="Gillin F.D."/>
            <person name="Aley S.B."/>
            <person name="Adam R.D."/>
            <person name="Olsen G.J."/>
            <person name="Best A.A."/>
            <person name="Cande W.Z."/>
            <person name="Chen F."/>
            <person name="Cipriano M.J."/>
            <person name="Davids B.J."/>
            <person name="Dawson S.C."/>
            <person name="Elmendorf H.G."/>
            <person name="Hehl A.B."/>
            <person name="Holder M.E."/>
            <person name="Huse S.M."/>
            <person name="Kim U.U."/>
            <person name="Lasek-Nesselquist E."/>
            <person name="Manning G."/>
            <person name="Nigam A."/>
            <person name="Nixon J.E."/>
            <person name="Palm D."/>
            <person name="Passamaneck N.E."/>
            <person name="Prabhu A."/>
            <person name="Reich C.I."/>
            <person name="Reiner D.S."/>
            <person name="Samuelson J."/>
            <person name="Svard S.G."/>
            <person name="Sogin M.L."/>
        </authorList>
    </citation>
    <scope>NUCLEOTIDE SEQUENCE [LARGE SCALE GENOMIC DNA]</scope>
    <source>
        <strain evidence="2 3">WB C6</strain>
    </source>
</reference>